<name>A0A5N5X7L9_9EURO</name>
<dbReference type="OrthoDB" id="9975959at2759"/>
<feature type="domain" description="Endonuclease/exonuclease/phosphatase" evidence="1">
    <location>
        <begin position="3"/>
        <end position="111"/>
    </location>
</feature>
<dbReference type="Proteomes" id="UP000326565">
    <property type="component" value="Unassembled WGS sequence"/>
</dbReference>
<evidence type="ECO:0000313" key="2">
    <source>
        <dbReference type="EMBL" id="KAB8076676.1"/>
    </source>
</evidence>
<organism evidence="2 3">
    <name type="scientific">Aspergillus leporis</name>
    <dbReference type="NCBI Taxonomy" id="41062"/>
    <lineage>
        <taxon>Eukaryota</taxon>
        <taxon>Fungi</taxon>
        <taxon>Dikarya</taxon>
        <taxon>Ascomycota</taxon>
        <taxon>Pezizomycotina</taxon>
        <taxon>Eurotiomycetes</taxon>
        <taxon>Eurotiomycetidae</taxon>
        <taxon>Eurotiales</taxon>
        <taxon>Aspergillaceae</taxon>
        <taxon>Aspergillus</taxon>
        <taxon>Aspergillus subgen. Circumdati</taxon>
    </lineage>
</organism>
<gene>
    <name evidence="2" type="ORF">BDV29DRAFT_154538</name>
</gene>
<protein>
    <recommendedName>
        <fullName evidence="1">Endonuclease/exonuclease/phosphatase domain-containing protein</fullName>
    </recommendedName>
</protein>
<dbReference type="Gene3D" id="3.60.10.10">
    <property type="entry name" value="Endonuclease/exonuclease/phosphatase"/>
    <property type="match status" value="1"/>
</dbReference>
<evidence type="ECO:0000259" key="1">
    <source>
        <dbReference type="Pfam" id="PF03372"/>
    </source>
</evidence>
<reference evidence="2 3" key="1">
    <citation type="submission" date="2019-04" db="EMBL/GenBank/DDBJ databases">
        <title>Friends and foes A comparative genomics study of 23 Aspergillus species from section Flavi.</title>
        <authorList>
            <consortium name="DOE Joint Genome Institute"/>
            <person name="Kjaerbolling I."/>
            <person name="Vesth T."/>
            <person name="Frisvad J.C."/>
            <person name="Nybo J.L."/>
            <person name="Theobald S."/>
            <person name="Kildgaard S."/>
            <person name="Isbrandt T."/>
            <person name="Kuo A."/>
            <person name="Sato A."/>
            <person name="Lyhne E.K."/>
            <person name="Kogle M.E."/>
            <person name="Wiebenga A."/>
            <person name="Kun R.S."/>
            <person name="Lubbers R.J."/>
            <person name="Makela M.R."/>
            <person name="Barry K."/>
            <person name="Chovatia M."/>
            <person name="Clum A."/>
            <person name="Daum C."/>
            <person name="Haridas S."/>
            <person name="He G."/>
            <person name="LaButti K."/>
            <person name="Lipzen A."/>
            <person name="Mondo S."/>
            <person name="Riley R."/>
            <person name="Salamov A."/>
            <person name="Simmons B.A."/>
            <person name="Magnuson J.K."/>
            <person name="Henrissat B."/>
            <person name="Mortensen U.H."/>
            <person name="Larsen T.O."/>
            <person name="Devries R.P."/>
            <person name="Grigoriev I.V."/>
            <person name="Machida M."/>
            <person name="Baker S.E."/>
            <person name="Andersen M.R."/>
        </authorList>
    </citation>
    <scope>NUCLEOTIDE SEQUENCE [LARGE SCALE GENOMIC DNA]</scope>
    <source>
        <strain evidence="2 3">CBS 151.66</strain>
    </source>
</reference>
<evidence type="ECO:0000313" key="3">
    <source>
        <dbReference type="Proteomes" id="UP000326565"/>
    </source>
</evidence>
<dbReference type="AlphaFoldDB" id="A0A5N5X7L9"/>
<dbReference type="SUPFAM" id="SSF56219">
    <property type="entry name" value="DNase I-like"/>
    <property type="match status" value="1"/>
</dbReference>
<accession>A0A5N5X7L9</accession>
<dbReference type="Pfam" id="PF03372">
    <property type="entry name" value="Exo_endo_phos"/>
    <property type="match status" value="1"/>
</dbReference>
<sequence length="129" mass="14175">MPTPRAAILAGDLNAFAPEDLTAPVECGLHDAFLILGGEDSTEQSFTWGQQVSNWMREQFGCSRMDKVLFCGGVGVKGLERIGAGEMVWIECPKQSPEESEAGEGKWITDHLELRAEFRILDSETEKTA</sequence>
<keyword evidence="3" id="KW-1185">Reference proteome</keyword>
<dbReference type="InterPro" id="IPR036691">
    <property type="entry name" value="Endo/exonu/phosph_ase_sf"/>
</dbReference>
<dbReference type="EMBL" id="ML732178">
    <property type="protein sequence ID" value="KAB8076676.1"/>
    <property type="molecule type" value="Genomic_DNA"/>
</dbReference>
<dbReference type="GO" id="GO:0003824">
    <property type="term" value="F:catalytic activity"/>
    <property type="evidence" value="ECO:0007669"/>
    <property type="project" value="InterPro"/>
</dbReference>
<proteinExistence type="predicted"/>
<dbReference type="InterPro" id="IPR005135">
    <property type="entry name" value="Endo/exonuclease/phosphatase"/>
</dbReference>